<feature type="chain" id="PRO_5026884971" description="Lipoprotein" evidence="1">
    <location>
        <begin position="25"/>
        <end position="185"/>
    </location>
</feature>
<organism evidence="2">
    <name type="scientific">uncultured Acetobacteraceae bacterium</name>
    <dbReference type="NCBI Taxonomy" id="169975"/>
    <lineage>
        <taxon>Bacteria</taxon>
        <taxon>Pseudomonadati</taxon>
        <taxon>Pseudomonadota</taxon>
        <taxon>Alphaproteobacteria</taxon>
        <taxon>Acetobacterales</taxon>
        <taxon>Acetobacteraceae</taxon>
        <taxon>environmental samples</taxon>
    </lineage>
</organism>
<feature type="signal peptide" evidence="1">
    <location>
        <begin position="1"/>
        <end position="24"/>
    </location>
</feature>
<dbReference type="Pfam" id="PF12915">
    <property type="entry name" value="DUF3833"/>
    <property type="match status" value="1"/>
</dbReference>
<protein>
    <recommendedName>
        <fullName evidence="3">Lipoprotein</fullName>
    </recommendedName>
</protein>
<sequence>MRGTRSARGVAAVLCLLFAAGCGAPLAPSAFGEAGGPALEPERYFEGRTLAFGVFEDSAGAPTGRFSTESMGWREGDALVLDQTIRLGDGTVQERRWRLRRVDAHRYEATAGPVVGTALGEAHGRVFHWTYTLELEPGGWLRRVQFEHWMYLADDGETLLNRITVRKLGVVVARASEVFHRRGAP</sequence>
<accession>A0A6J4H2A9</accession>
<dbReference type="AlphaFoldDB" id="A0A6J4H2A9"/>
<evidence type="ECO:0008006" key="3">
    <source>
        <dbReference type="Google" id="ProtNLM"/>
    </source>
</evidence>
<proteinExistence type="predicted"/>
<evidence type="ECO:0000313" key="2">
    <source>
        <dbReference type="EMBL" id="CAA9213084.1"/>
    </source>
</evidence>
<dbReference type="EMBL" id="CADCTL010000015">
    <property type="protein sequence ID" value="CAA9213084.1"/>
    <property type="molecule type" value="Genomic_DNA"/>
</dbReference>
<name>A0A6J4H2A9_9PROT</name>
<reference evidence="2" key="1">
    <citation type="submission" date="2020-02" db="EMBL/GenBank/DDBJ databases">
        <authorList>
            <person name="Meier V. D."/>
        </authorList>
    </citation>
    <scope>NUCLEOTIDE SEQUENCE</scope>
    <source>
        <strain evidence="2">AVDCRST_MAG04</strain>
    </source>
</reference>
<dbReference type="PROSITE" id="PS51257">
    <property type="entry name" value="PROKAR_LIPOPROTEIN"/>
    <property type="match status" value="1"/>
</dbReference>
<dbReference type="InterPro" id="IPR024409">
    <property type="entry name" value="DUF3833"/>
</dbReference>
<evidence type="ECO:0000256" key="1">
    <source>
        <dbReference type="SAM" id="SignalP"/>
    </source>
</evidence>
<gene>
    <name evidence="2" type="ORF">AVDCRST_MAG04-221</name>
</gene>
<keyword evidence="1" id="KW-0732">Signal</keyword>